<protein>
    <submittedName>
        <fullName evidence="4">FecR family protein</fullName>
    </submittedName>
</protein>
<feature type="domain" description="FecR protein" evidence="2">
    <location>
        <begin position="118"/>
        <end position="207"/>
    </location>
</feature>
<dbReference type="PANTHER" id="PTHR30273:SF2">
    <property type="entry name" value="PROTEIN FECR"/>
    <property type="match status" value="1"/>
</dbReference>
<dbReference type="Gene3D" id="3.55.50.30">
    <property type="match status" value="1"/>
</dbReference>
<name>A0A1I3M5S9_9SPHI</name>
<keyword evidence="1" id="KW-0472">Membrane</keyword>
<feature type="domain" description="Protein FecR C-terminal" evidence="3">
    <location>
        <begin position="251"/>
        <end position="318"/>
    </location>
</feature>
<gene>
    <name evidence="4" type="ORF">SAMN05444682_106257</name>
</gene>
<dbReference type="STRING" id="1477437.SAMN05444682_106257"/>
<dbReference type="Pfam" id="PF04773">
    <property type="entry name" value="FecR"/>
    <property type="match status" value="1"/>
</dbReference>
<keyword evidence="1" id="KW-1133">Transmembrane helix</keyword>
<organism evidence="4 5">
    <name type="scientific">Parapedobacter indicus</name>
    <dbReference type="NCBI Taxonomy" id="1477437"/>
    <lineage>
        <taxon>Bacteria</taxon>
        <taxon>Pseudomonadati</taxon>
        <taxon>Bacteroidota</taxon>
        <taxon>Sphingobacteriia</taxon>
        <taxon>Sphingobacteriales</taxon>
        <taxon>Sphingobacteriaceae</taxon>
        <taxon>Parapedobacter</taxon>
    </lineage>
</organism>
<dbReference type="InterPro" id="IPR032508">
    <property type="entry name" value="FecR_C"/>
</dbReference>
<evidence type="ECO:0000313" key="4">
    <source>
        <dbReference type="EMBL" id="SFI92399.1"/>
    </source>
</evidence>
<keyword evidence="5" id="KW-1185">Reference proteome</keyword>
<evidence type="ECO:0000256" key="1">
    <source>
        <dbReference type="SAM" id="Phobius"/>
    </source>
</evidence>
<accession>A0A1I3M5S9</accession>
<proteinExistence type="predicted"/>
<dbReference type="PANTHER" id="PTHR30273">
    <property type="entry name" value="PERIPLASMIC SIGNAL SENSOR AND SIGMA FACTOR ACTIVATOR FECR-RELATED"/>
    <property type="match status" value="1"/>
</dbReference>
<dbReference type="AlphaFoldDB" id="A0A1I3M5S9"/>
<dbReference type="Gene3D" id="2.60.120.1440">
    <property type="match status" value="1"/>
</dbReference>
<dbReference type="InterPro" id="IPR006860">
    <property type="entry name" value="FecR"/>
</dbReference>
<dbReference type="EMBL" id="FOQO01000006">
    <property type="protein sequence ID" value="SFI92399.1"/>
    <property type="molecule type" value="Genomic_DNA"/>
</dbReference>
<reference evidence="4 5" key="1">
    <citation type="submission" date="2016-10" db="EMBL/GenBank/DDBJ databases">
        <authorList>
            <person name="de Groot N.N."/>
        </authorList>
    </citation>
    <scope>NUCLEOTIDE SEQUENCE [LARGE SCALE GENOMIC DNA]</scope>
    <source>
        <strain evidence="4 5">RK1</strain>
    </source>
</reference>
<keyword evidence="1" id="KW-0812">Transmembrane</keyword>
<dbReference type="InterPro" id="IPR012373">
    <property type="entry name" value="Ferrdict_sens_TM"/>
</dbReference>
<evidence type="ECO:0000259" key="2">
    <source>
        <dbReference type="Pfam" id="PF04773"/>
    </source>
</evidence>
<dbReference type="GO" id="GO:0016989">
    <property type="term" value="F:sigma factor antagonist activity"/>
    <property type="evidence" value="ECO:0007669"/>
    <property type="project" value="TreeGrafter"/>
</dbReference>
<feature type="transmembrane region" description="Helical" evidence="1">
    <location>
        <begin position="76"/>
        <end position="95"/>
    </location>
</feature>
<dbReference type="Pfam" id="PF16344">
    <property type="entry name" value="FecR_C"/>
    <property type="match status" value="1"/>
</dbReference>
<sequence length="324" mass="36624">MFSETTMDEQKIVELLRLQRELTTEEKEMLYEWYGQFPEYRHLTFDSLSDKQRIAREMHSKVFEQLPARPRQLWPFVMRIAAVVIAAIALGWWLWPTARKHAPDNARWVEIHADSGGKNKLVKLPDGSNVTLFPGSTVKYSEPFDSGKRQVTIGGLAYFEVVHNSGHPFTVQTAADISTTVLGTTFTVKAFEHNTTVQVGLLSGKVRVDKAGETIDVLDPNEQLIVGTRDNYVHKQPLGSGRGIEWLSGTLVLNDASLHEIAAVIQHVYGLSASFDERATEHMRFNLQTQMDAPITELLEMISLISDLDCHIDKNTVFFELQNL</sequence>
<evidence type="ECO:0000313" key="5">
    <source>
        <dbReference type="Proteomes" id="UP000198670"/>
    </source>
</evidence>
<evidence type="ECO:0000259" key="3">
    <source>
        <dbReference type="Pfam" id="PF16344"/>
    </source>
</evidence>
<dbReference type="Proteomes" id="UP000198670">
    <property type="component" value="Unassembled WGS sequence"/>
</dbReference>